<evidence type="ECO:0000313" key="3">
    <source>
        <dbReference type="Proteomes" id="UP001176961"/>
    </source>
</evidence>
<evidence type="ECO:0000259" key="1">
    <source>
        <dbReference type="Pfam" id="PF09791"/>
    </source>
</evidence>
<dbReference type="PANTHER" id="PTHR21193">
    <property type="entry name" value="OXIDOREDUCTASE-LIKE DOMAIN-CONTAINING PROTEIN 1"/>
    <property type="match status" value="1"/>
</dbReference>
<dbReference type="InterPro" id="IPR019180">
    <property type="entry name" value="Oxidoreductase-like_N"/>
</dbReference>
<evidence type="ECO:0000313" key="2">
    <source>
        <dbReference type="EMBL" id="CAJ0605994.1"/>
    </source>
</evidence>
<dbReference type="EMBL" id="CATQJL010000316">
    <property type="protein sequence ID" value="CAJ0605994.1"/>
    <property type="molecule type" value="Genomic_DNA"/>
</dbReference>
<comment type="caution">
    <text evidence="2">The sequence shown here is derived from an EMBL/GenBank/DDBJ whole genome shotgun (WGS) entry which is preliminary data.</text>
</comment>
<dbReference type="PANTHER" id="PTHR21193:SF3">
    <property type="entry name" value="OXIDOREDUCTASE-LIKE DOMAIN-CONTAINING PROTEIN 1"/>
    <property type="match status" value="1"/>
</dbReference>
<dbReference type="Pfam" id="PF09791">
    <property type="entry name" value="Oxidored-like"/>
    <property type="match status" value="1"/>
</dbReference>
<dbReference type="GO" id="GO:0005739">
    <property type="term" value="C:mitochondrion"/>
    <property type="evidence" value="ECO:0007669"/>
    <property type="project" value="TreeGrafter"/>
</dbReference>
<organism evidence="2 3">
    <name type="scientific">Cylicocyclus nassatus</name>
    <name type="common">Nematode worm</name>
    <dbReference type="NCBI Taxonomy" id="53992"/>
    <lineage>
        <taxon>Eukaryota</taxon>
        <taxon>Metazoa</taxon>
        <taxon>Ecdysozoa</taxon>
        <taxon>Nematoda</taxon>
        <taxon>Chromadorea</taxon>
        <taxon>Rhabditida</taxon>
        <taxon>Rhabditina</taxon>
        <taxon>Rhabditomorpha</taxon>
        <taxon>Strongyloidea</taxon>
        <taxon>Strongylidae</taxon>
        <taxon>Cylicocyclus</taxon>
    </lineage>
</organism>
<dbReference type="AlphaFoldDB" id="A0AA36H8G2"/>
<dbReference type="Proteomes" id="UP001176961">
    <property type="component" value="Unassembled WGS sequence"/>
</dbReference>
<keyword evidence="3" id="KW-1185">Reference proteome</keyword>
<protein>
    <recommendedName>
        <fullName evidence="1">Oxidoreductase-like domain-containing protein</fullName>
    </recommendedName>
</protein>
<dbReference type="InterPro" id="IPR039251">
    <property type="entry name" value="OXLD1"/>
</dbReference>
<proteinExistence type="predicted"/>
<feature type="domain" description="Oxidoreductase-like" evidence="1">
    <location>
        <begin position="43"/>
        <end position="71"/>
    </location>
</feature>
<accession>A0AA36H8G2</accession>
<sequence>MMSNALRMTVTSAGGLLKQSPCSAARVFTTATQAVPVQMDRLPPPEPGICCGQGCANCVWLVYANELIDYYHGEDFHKVAKEIEKKVSDINVRAYVLSELRIKWKKAH</sequence>
<reference evidence="2" key="1">
    <citation type="submission" date="2023-07" db="EMBL/GenBank/DDBJ databases">
        <authorList>
            <consortium name="CYATHOMIX"/>
        </authorList>
    </citation>
    <scope>NUCLEOTIDE SEQUENCE</scope>
    <source>
        <strain evidence="2">N/A</strain>
    </source>
</reference>
<name>A0AA36H8G2_CYLNA</name>
<gene>
    <name evidence="2" type="ORF">CYNAS_LOCUS17977</name>
</gene>